<evidence type="ECO:0000256" key="1">
    <source>
        <dbReference type="SAM" id="SignalP"/>
    </source>
</evidence>
<organism evidence="2 3">
    <name type="scientific">Kineosporia mesophila</name>
    <dbReference type="NCBI Taxonomy" id="566012"/>
    <lineage>
        <taxon>Bacteria</taxon>
        <taxon>Bacillati</taxon>
        <taxon>Actinomycetota</taxon>
        <taxon>Actinomycetes</taxon>
        <taxon>Kineosporiales</taxon>
        <taxon>Kineosporiaceae</taxon>
        <taxon>Kineosporia</taxon>
    </lineage>
</organism>
<comment type="caution">
    <text evidence="2">The sequence shown here is derived from an EMBL/GenBank/DDBJ whole genome shotgun (WGS) entry which is preliminary data.</text>
</comment>
<evidence type="ECO:0000313" key="3">
    <source>
        <dbReference type="Proteomes" id="UP001501074"/>
    </source>
</evidence>
<sequence length="745" mass="79673">MVRKRLAATIALALAVPLTTLALPAAAGVAATTQDKPGGAASDITMGNKAPRLVDGKKVKAPTSYQAPSKAKLKASAAAEPTPAVGTVRQWVASDDVEGYYRKDFTLRGVGDHIEVWVANDLAFPEGDCRNAVTGSTTVTDAQVQGLVDEFDDNMYPKETAAFSTPPDRDGSKALLGPDANGNGGVYTGGGEKTVTLVDNVRDDNYYDFPAVQTYTAGFFSSYLNELFDRNTMTIDAYDWTHRTTADPVDASTSDPCTSRPARPWLYEGVFGHEWQHLLQYYTDPNEVTWVNEGLSDFAIALDGYSNSTATVFEPGFDNHIISYQGYSTVPTTYNPNPRDSGGAQNSLNLWGEDGDNPNAVLADYGQAYSFMLFLYDRYGLDFMSQLHRDGERQGLDSLAAELKAIGVKDVYGVLHDFQSSTLLDAFLDASRKSKISGISKSRVTTKSLEASVNLENTQSYAKPGAAPNGADYVELKGKNGKALRGKDLKSLTFAGAKTLPPVPLAWTVVSDDPDRAGNPVLFSGNENNTDAALVTRATVPAADPTLRFLAKYGAEATYDYGYVSVSTDGGKTYSAPIPGNHTVADGPLGAGLNGTTTGFESEEYDLSAYAGQDILISIRYVSDGGVNEGGLLVDDISVGGTAISDGSSLEPFDSPTEIVPVTVNNWNVRLVGLNAKKHRAVQVTFNGRSSITLSRKSPDLKKLKKFDQVVAIVAYDEPTEQVQQYAPYTLTVNGTLQPGGSAQS</sequence>
<feature type="signal peptide" evidence="1">
    <location>
        <begin position="1"/>
        <end position="27"/>
    </location>
</feature>
<name>A0ABP6Z3H3_9ACTN</name>
<dbReference type="RefSeq" id="WP_231485880.1">
    <property type="nucleotide sequence ID" value="NZ_BAAAZO010000002.1"/>
</dbReference>
<protein>
    <recommendedName>
        <fullName evidence="4">Peptidase M6 immune inhibitor A</fullName>
    </recommendedName>
</protein>
<dbReference type="NCBIfam" id="NF038128">
    <property type="entry name" value="choice_anch_J"/>
    <property type="match status" value="1"/>
</dbReference>
<evidence type="ECO:0008006" key="4">
    <source>
        <dbReference type="Google" id="ProtNLM"/>
    </source>
</evidence>
<accession>A0ABP6Z3H3</accession>
<keyword evidence="1" id="KW-0732">Signal</keyword>
<feature type="chain" id="PRO_5045589020" description="Peptidase M6 immune inhibitor A" evidence="1">
    <location>
        <begin position="28"/>
        <end position="745"/>
    </location>
</feature>
<dbReference type="Pfam" id="PF20773">
    <property type="entry name" value="InhA-like_MAM"/>
    <property type="match status" value="1"/>
</dbReference>
<proteinExistence type="predicted"/>
<dbReference type="EMBL" id="BAAAZO010000002">
    <property type="protein sequence ID" value="GAA3597829.1"/>
    <property type="molecule type" value="Genomic_DNA"/>
</dbReference>
<evidence type="ECO:0000313" key="2">
    <source>
        <dbReference type="EMBL" id="GAA3597829.1"/>
    </source>
</evidence>
<reference evidence="3" key="1">
    <citation type="journal article" date="2019" name="Int. J. Syst. Evol. Microbiol.">
        <title>The Global Catalogue of Microorganisms (GCM) 10K type strain sequencing project: providing services to taxonomists for standard genome sequencing and annotation.</title>
        <authorList>
            <consortium name="The Broad Institute Genomics Platform"/>
            <consortium name="The Broad Institute Genome Sequencing Center for Infectious Disease"/>
            <person name="Wu L."/>
            <person name="Ma J."/>
        </authorList>
    </citation>
    <scope>NUCLEOTIDE SEQUENCE [LARGE SCALE GENOMIC DNA]</scope>
    <source>
        <strain evidence="3">JCM 16902</strain>
    </source>
</reference>
<keyword evidence="3" id="KW-1185">Reference proteome</keyword>
<dbReference type="Proteomes" id="UP001501074">
    <property type="component" value="Unassembled WGS sequence"/>
</dbReference>
<gene>
    <name evidence="2" type="ORF">GCM10022223_11270</name>
</gene>